<protein>
    <recommendedName>
        <fullName evidence="3">N-acetyltransferase domain-containing protein</fullName>
    </recommendedName>
</protein>
<proteinExistence type="predicted"/>
<name>A0A0B8SZY4_9SPHI</name>
<dbReference type="InterPro" id="IPR000182">
    <property type="entry name" value="GNAT_dom"/>
</dbReference>
<keyword evidence="2" id="KW-0012">Acyltransferase</keyword>
<dbReference type="PROSITE" id="PS51186">
    <property type="entry name" value="GNAT"/>
    <property type="match status" value="1"/>
</dbReference>
<evidence type="ECO:0000256" key="1">
    <source>
        <dbReference type="ARBA" id="ARBA00022679"/>
    </source>
</evidence>
<reference evidence="5" key="1">
    <citation type="submission" date="2014-04" db="EMBL/GenBank/DDBJ databases">
        <title>Whole-Genome optical mapping and complete genome sequence of Sphingobacterium deserti sp. nov., a new spaces isolated from desert in the west of China.</title>
        <authorList>
            <person name="Teng C."/>
            <person name="Zhou Z."/>
            <person name="Li X."/>
            <person name="Chen M."/>
            <person name="Lin M."/>
            <person name="Wang L."/>
            <person name="Su S."/>
            <person name="Zhang C."/>
            <person name="Zhang W."/>
        </authorList>
    </citation>
    <scope>NUCLEOTIDE SEQUENCE [LARGE SCALE GENOMIC DNA]</scope>
    <source>
        <strain evidence="5">ACCC05744</strain>
    </source>
</reference>
<keyword evidence="5" id="KW-1185">Reference proteome</keyword>
<dbReference type="Gene3D" id="3.40.630.30">
    <property type="match status" value="1"/>
</dbReference>
<organism evidence="4 5">
    <name type="scientific">Sphingobacterium deserti</name>
    <dbReference type="NCBI Taxonomy" id="1229276"/>
    <lineage>
        <taxon>Bacteria</taxon>
        <taxon>Pseudomonadati</taxon>
        <taxon>Bacteroidota</taxon>
        <taxon>Sphingobacteriia</taxon>
        <taxon>Sphingobacteriales</taxon>
        <taxon>Sphingobacteriaceae</taxon>
        <taxon>Sphingobacterium</taxon>
    </lineage>
</organism>
<gene>
    <name evidence="4" type="ORF">DI53_2852</name>
</gene>
<dbReference type="PATRIC" id="fig|1229276.3.peg.2946"/>
<dbReference type="InterPro" id="IPR016181">
    <property type="entry name" value="Acyl_CoA_acyltransferase"/>
</dbReference>
<dbReference type="EMBL" id="JJMU01000053">
    <property type="protein sequence ID" value="KGE13321.1"/>
    <property type="molecule type" value="Genomic_DNA"/>
</dbReference>
<dbReference type="PANTHER" id="PTHR43420:SF44">
    <property type="entry name" value="ACETYLTRANSFERASE YPEA"/>
    <property type="match status" value="1"/>
</dbReference>
<evidence type="ECO:0000256" key="2">
    <source>
        <dbReference type="ARBA" id="ARBA00023315"/>
    </source>
</evidence>
<evidence type="ECO:0000313" key="5">
    <source>
        <dbReference type="Proteomes" id="UP000031802"/>
    </source>
</evidence>
<evidence type="ECO:0000259" key="3">
    <source>
        <dbReference type="PROSITE" id="PS51186"/>
    </source>
</evidence>
<dbReference type="CDD" id="cd04301">
    <property type="entry name" value="NAT_SF"/>
    <property type="match status" value="1"/>
</dbReference>
<dbReference type="Pfam" id="PF13673">
    <property type="entry name" value="Acetyltransf_10"/>
    <property type="match status" value="1"/>
</dbReference>
<reference evidence="4 5" key="2">
    <citation type="journal article" date="2015" name="PLoS ONE">
        <title>Whole-Genome Optical Mapping and Finished Genome Sequence of Sphingobacterium deserti sp. nov., a New Species Isolated from the Western Desert of China.</title>
        <authorList>
            <person name="Teng C."/>
            <person name="Zhou Z."/>
            <person name="Molnar I."/>
            <person name="Li X."/>
            <person name="Tang R."/>
            <person name="Chen M."/>
            <person name="Wang L."/>
            <person name="Su S."/>
            <person name="Zhang W."/>
            <person name="Lin M."/>
        </authorList>
    </citation>
    <scope>NUCLEOTIDE SEQUENCE [LARGE SCALE GENOMIC DNA]</scope>
    <source>
        <strain evidence="5">ACCC05744</strain>
    </source>
</reference>
<dbReference type="OrthoDB" id="961272at2"/>
<keyword evidence="1" id="KW-0808">Transferase</keyword>
<evidence type="ECO:0000313" key="4">
    <source>
        <dbReference type="EMBL" id="KGE13321.1"/>
    </source>
</evidence>
<dbReference type="SUPFAM" id="SSF55729">
    <property type="entry name" value="Acyl-CoA N-acyltransferases (Nat)"/>
    <property type="match status" value="1"/>
</dbReference>
<dbReference type="eggNOG" id="COG0456">
    <property type="taxonomic scope" value="Bacteria"/>
</dbReference>
<dbReference type="GO" id="GO:0016747">
    <property type="term" value="F:acyltransferase activity, transferring groups other than amino-acyl groups"/>
    <property type="evidence" value="ECO:0007669"/>
    <property type="project" value="InterPro"/>
</dbReference>
<dbReference type="AlphaFoldDB" id="A0A0B8SZY4"/>
<accession>A0A0B8SZY4</accession>
<dbReference type="InterPro" id="IPR050680">
    <property type="entry name" value="YpeA/RimI_acetyltransf"/>
</dbReference>
<feature type="domain" description="N-acetyltransferase" evidence="3">
    <location>
        <begin position="5"/>
        <end position="148"/>
    </location>
</feature>
<dbReference type="RefSeq" id="WP_037500825.1">
    <property type="nucleotide sequence ID" value="NZ_JJMU01000053.1"/>
</dbReference>
<dbReference type="Proteomes" id="UP000031802">
    <property type="component" value="Unassembled WGS sequence"/>
</dbReference>
<sequence>MEKNIIIRPYQSTDKATLLELLRLLVPTYFAEEEIADLSEYLDNEVERYFVAEEQGKLVAAAGINFEKEHGIGKLSWDFVHPDKHGRGLGKMLLNYRIDLIIKMPQVQEITVRTSQLAYRFYEKHGFKVVDIQKDYWAPGFDMYKMLYERQHP</sequence>
<dbReference type="STRING" id="1229276.DI53_2852"/>
<comment type="caution">
    <text evidence="4">The sequence shown here is derived from an EMBL/GenBank/DDBJ whole genome shotgun (WGS) entry which is preliminary data.</text>
</comment>
<dbReference type="PANTHER" id="PTHR43420">
    <property type="entry name" value="ACETYLTRANSFERASE"/>
    <property type="match status" value="1"/>
</dbReference>